<dbReference type="InterPro" id="IPR051533">
    <property type="entry name" value="WaaL-like"/>
</dbReference>
<accession>A0ABV8XRI0</accession>
<comment type="caution">
    <text evidence="7">The sequence shown here is derived from an EMBL/GenBank/DDBJ whole genome shotgun (WGS) entry which is preliminary data.</text>
</comment>
<feature type="transmembrane region" description="Helical" evidence="5">
    <location>
        <begin position="40"/>
        <end position="62"/>
    </location>
</feature>
<feature type="transmembrane region" description="Helical" evidence="5">
    <location>
        <begin position="310"/>
        <end position="328"/>
    </location>
</feature>
<evidence type="ECO:0000256" key="4">
    <source>
        <dbReference type="ARBA" id="ARBA00023136"/>
    </source>
</evidence>
<keyword evidence="4 5" id="KW-0472">Membrane</keyword>
<feature type="transmembrane region" description="Helical" evidence="5">
    <location>
        <begin position="384"/>
        <end position="407"/>
    </location>
</feature>
<dbReference type="PANTHER" id="PTHR37422">
    <property type="entry name" value="TEICHURONIC ACID BIOSYNTHESIS PROTEIN TUAE"/>
    <property type="match status" value="1"/>
</dbReference>
<proteinExistence type="predicted"/>
<evidence type="ECO:0000313" key="7">
    <source>
        <dbReference type="EMBL" id="MFC4426950.1"/>
    </source>
</evidence>
<feature type="transmembrane region" description="Helical" evidence="5">
    <location>
        <begin position="16"/>
        <end position="33"/>
    </location>
</feature>
<feature type="domain" description="O-antigen ligase-related" evidence="6">
    <location>
        <begin position="161"/>
        <end position="314"/>
    </location>
</feature>
<feature type="transmembrane region" description="Helical" evidence="5">
    <location>
        <begin position="129"/>
        <end position="147"/>
    </location>
</feature>
<dbReference type="InterPro" id="IPR007016">
    <property type="entry name" value="O-antigen_ligase-rel_domated"/>
</dbReference>
<evidence type="ECO:0000256" key="1">
    <source>
        <dbReference type="ARBA" id="ARBA00004141"/>
    </source>
</evidence>
<dbReference type="Pfam" id="PF04932">
    <property type="entry name" value="Wzy_C"/>
    <property type="match status" value="1"/>
</dbReference>
<evidence type="ECO:0000259" key="6">
    <source>
        <dbReference type="Pfam" id="PF04932"/>
    </source>
</evidence>
<dbReference type="PANTHER" id="PTHR37422:SF13">
    <property type="entry name" value="LIPOPOLYSACCHARIDE BIOSYNTHESIS PROTEIN PA4999-RELATED"/>
    <property type="match status" value="1"/>
</dbReference>
<keyword evidence="2 5" id="KW-0812">Transmembrane</keyword>
<comment type="subcellular location">
    <subcellularLocation>
        <location evidence="1">Membrane</location>
        <topology evidence="1">Multi-pass membrane protein</topology>
    </subcellularLocation>
</comment>
<keyword evidence="3 5" id="KW-1133">Transmembrane helix</keyword>
<dbReference type="RefSeq" id="WP_380039959.1">
    <property type="nucleotide sequence ID" value="NZ_JBHSEH010000014.1"/>
</dbReference>
<evidence type="ECO:0000313" key="8">
    <source>
        <dbReference type="Proteomes" id="UP001595998"/>
    </source>
</evidence>
<organism evidence="7 8">
    <name type="scientific">Deinococcus navajonensis</name>
    <dbReference type="NCBI Taxonomy" id="309884"/>
    <lineage>
        <taxon>Bacteria</taxon>
        <taxon>Thermotogati</taxon>
        <taxon>Deinococcota</taxon>
        <taxon>Deinococci</taxon>
        <taxon>Deinococcales</taxon>
        <taxon>Deinococcaceae</taxon>
        <taxon>Deinococcus</taxon>
    </lineage>
</organism>
<feature type="transmembrane region" description="Helical" evidence="5">
    <location>
        <begin position="199"/>
        <end position="218"/>
    </location>
</feature>
<sequence>MNKPAVPSPAPRWGPAWLALLPALPLSGLFGVLGLREVRFFPALTQQLMVLFALSQLVPALLSPDPVLATGMAVLRTLLVVGLIGAGGMLNPAHSRWIGVGVFVTILLAVGATLVQGSDLYVGRLQHPLFTSVTFGVLAAWGVWLAAFGPGVPLWRAVLGVSSVAAVVLSGSRSALLATAVGLVAAGVLQASRRPRRRALLAGVAVTAVGALALLTFGRQLAPVAHLLQLDANGRQVIWTNSLAVQHSAPWTGVGPYRLGAALAIPGDCQFLPTQSPTKQGCPAWFERLGSPWLVAHNGPLHGLVEGGPAGLAGTVILIAFALVTAVSRRDPVAVAALTGLLMTNVNDNTWLVPSPGIGELFWVCVGGQLRHLELRGDRPSRVLGLRTAAVGTAAVLVMSFPLLLLLRATPQPAPSLHFFFAPAEAAAKGYRIMADLDLQDGTYLAAVNSCLDGTCRPLTSAPIRATDRHAQLDWADLQLADAPVQTLQLLVFSMKPDTLRPLGEYRWTVEVQP</sequence>
<keyword evidence="8" id="KW-1185">Reference proteome</keyword>
<dbReference type="GO" id="GO:0016874">
    <property type="term" value="F:ligase activity"/>
    <property type="evidence" value="ECO:0007669"/>
    <property type="project" value="UniProtKB-KW"/>
</dbReference>
<evidence type="ECO:0000256" key="3">
    <source>
        <dbReference type="ARBA" id="ARBA00022989"/>
    </source>
</evidence>
<protein>
    <submittedName>
        <fullName evidence="7">O-antigen ligase family protein</fullName>
    </submittedName>
</protein>
<dbReference type="EMBL" id="JBHSEH010000014">
    <property type="protein sequence ID" value="MFC4426950.1"/>
    <property type="molecule type" value="Genomic_DNA"/>
</dbReference>
<feature type="transmembrane region" description="Helical" evidence="5">
    <location>
        <begin position="97"/>
        <end position="117"/>
    </location>
</feature>
<keyword evidence="7" id="KW-0436">Ligase</keyword>
<evidence type="ECO:0000256" key="2">
    <source>
        <dbReference type="ARBA" id="ARBA00022692"/>
    </source>
</evidence>
<name>A0ABV8XRI0_9DEIO</name>
<dbReference type="Proteomes" id="UP001595998">
    <property type="component" value="Unassembled WGS sequence"/>
</dbReference>
<feature type="transmembrane region" description="Helical" evidence="5">
    <location>
        <begin position="68"/>
        <end position="90"/>
    </location>
</feature>
<evidence type="ECO:0000256" key="5">
    <source>
        <dbReference type="SAM" id="Phobius"/>
    </source>
</evidence>
<reference evidence="8" key="1">
    <citation type="journal article" date="2019" name="Int. J. Syst. Evol. Microbiol.">
        <title>The Global Catalogue of Microorganisms (GCM) 10K type strain sequencing project: providing services to taxonomists for standard genome sequencing and annotation.</title>
        <authorList>
            <consortium name="The Broad Institute Genomics Platform"/>
            <consortium name="The Broad Institute Genome Sequencing Center for Infectious Disease"/>
            <person name="Wu L."/>
            <person name="Ma J."/>
        </authorList>
    </citation>
    <scope>NUCLEOTIDE SEQUENCE [LARGE SCALE GENOMIC DNA]</scope>
    <source>
        <strain evidence="8">CCUG 56029</strain>
    </source>
</reference>
<gene>
    <name evidence="7" type="ORF">ACFOZ9_12090</name>
</gene>